<dbReference type="PANTHER" id="PTHR30472">
    <property type="entry name" value="FERRIC ENTEROBACTIN TRANSPORT SYSTEM PERMEASE PROTEIN"/>
    <property type="match status" value="1"/>
</dbReference>
<dbReference type="Gene3D" id="1.10.3470.10">
    <property type="entry name" value="ABC transporter involved in vitamin B12 uptake, BtuC"/>
    <property type="match status" value="1"/>
</dbReference>
<evidence type="ECO:0000256" key="7">
    <source>
        <dbReference type="ARBA" id="ARBA00023136"/>
    </source>
</evidence>
<feature type="transmembrane region" description="Helical" evidence="8">
    <location>
        <begin position="59"/>
        <end position="85"/>
    </location>
</feature>
<dbReference type="CDD" id="cd06550">
    <property type="entry name" value="TM_ABC_iron-siderophores_like"/>
    <property type="match status" value="1"/>
</dbReference>
<evidence type="ECO:0000256" key="8">
    <source>
        <dbReference type="SAM" id="Phobius"/>
    </source>
</evidence>
<protein>
    <submittedName>
        <fullName evidence="9">Iron complex transport system permease protein</fullName>
    </submittedName>
</protein>
<evidence type="ECO:0000313" key="10">
    <source>
        <dbReference type="Proteomes" id="UP001235840"/>
    </source>
</evidence>
<feature type="transmembrane region" description="Helical" evidence="8">
    <location>
        <begin position="319"/>
        <end position="335"/>
    </location>
</feature>
<gene>
    <name evidence="9" type="ORF">J2S11_000873</name>
</gene>
<feature type="transmembrane region" description="Helical" evidence="8">
    <location>
        <begin position="20"/>
        <end position="39"/>
    </location>
</feature>
<comment type="caution">
    <text evidence="9">The sequence shown here is derived from an EMBL/GenBank/DDBJ whole genome shotgun (WGS) entry which is preliminary data.</text>
</comment>
<keyword evidence="4" id="KW-1003">Cell membrane</keyword>
<keyword evidence="10" id="KW-1185">Reference proteome</keyword>
<comment type="subcellular location">
    <subcellularLocation>
        <location evidence="1">Cell membrane</location>
        <topology evidence="1">Multi-pass membrane protein</topology>
    </subcellularLocation>
</comment>
<evidence type="ECO:0000256" key="6">
    <source>
        <dbReference type="ARBA" id="ARBA00022989"/>
    </source>
</evidence>
<feature type="transmembrane region" description="Helical" evidence="8">
    <location>
        <begin position="246"/>
        <end position="276"/>
    </location>
</feature>
<name>A0ABT9VVG2_9BACI</name>
<accession>A0ABT9VVG2</accession>
<proteinExistence type="inferred from homology"/>
<feature type="transmembrane region" description="Helical" evidence="8">
    <location>
        <begin position="288"/>
        <end position="307"/>
    </location>
</feature>
<evidence type="ECO:0000256" key="4">
    <source>
        <dbReference type="ARBA" id="ARBA00022475"/>
    </source>
</evidence>
<evidence type="ECO:0000256" key="3">
    <source>
        <dbReference type="ARBA" id="ARBA00022448"/>
    </source>
</evidence>
<dbReference type="InterPro" id="IPR000522">
    <property type="entry name" value="ABC_transptr_permease_BtuC"/>
</dbReference>
<dbReference type="InterPro" id="IPR037294">
    <property type="entry name" value="ABC_BtuC-like"/>
</dbReference>
<comment type="similarity">
    <text evidence="2">Belongs to the binding-protein-dependent transport system permease family. FecCD subfamily.</text>
</comment>
<evidence type="ECO:0000256" key="5">
    <source>
        <dbReference type="ARBA" id="ARBA00022692"/>
    </source>
</evidence>
<sequence length="339" mass="35670">MGALEDSKLSSRRKVVKTLILLVLLIIVVFLISLSVGSIELGEVIQALIGLGSDSQMLIIYQFRLPRIVLAGLIGAGLAVAGAILQGISRNVLADPGVLGINAGAGLAVAAFSLAFSNGIAYSPFLMPFFALIGGLSAGSMIYMLAIKKGKVAPVRLILVGVGMSLICSALLILLQIRMDPFVFMSTTVWLAGSLAGTTWLTVGVLLPWILFLLPMAMYKARTLNILNMGDEVAKGLGVHVERQRLGLLAIAIMLASACVAVGGGISFVGLVAPHITRRLIGPKHEHLLPVSALIGALLLMIADILARQLLTTNEMPTGIIVSLVGAPYFLYLLATSKR</sequence>
<keyword evidence="5 8" id="KW-0812">Transmembrane</keyword>
<dbReference type="RefSeq" id="WP_307391383.1">
    <property type="nucleotide sequence ID" value="NZ_BAAADK010000010.1"/>
</dbReference>
<feature type="transmembrane region" description="Helical" evidence="8">
    <location>
        <begin position="97"/>
        <end position="116"/>
    </location>
</feature>
<keyword evidence="7 8" id="KW-0472">Membrane</keyword>
<feature type="transmembrane region" description="Helical" evidence="8">
    <location>
        <begin position="189"/>
        <end position="214"/>
    </location>
</feature>
<dbReference type="Pfam" id="PF01032">
    <property type="entry name" value="FecCD"/>
    <property type="match status" value="1"/>
</dbReference>
<keyword evidence="3" id="KW-0813">Transport</keyword>
<dbReference type="Proteomes" id="UP001235840">
    <property type="component" value="Unassembled WGS sequence"/>
</dbReference>
<evidence type="ECO:0000313" key="9">
    <source>
        <dbReference type="EMBL" id="MDQ0164973.1"/>
    </source>
</evidence>
<feature type="transmembrane region" description="Helical" evidence="8">
    <location>
        <begin position="122"/>
        <end position="145"/>
    </location>
</feature>
<dbReference type="PANTHER" id="PTHR30472:SF64">
    <property type="entry name" value="IRON(3+)-HYDROXAMATE IMPORT SYSTEM PERMEASE PROTEIN FHUG"/>
    <property type="match status" value="1"/>
</dbReference>
<reference evidence="9 10" key="1">
    <citation type="submission" date="2023-07" db="EMBL/GenBank/DDBJ databases">
        <title>Genomic Encyclopedia of Type Strains, Phase IV (KMG-IV): sequencing the most valuable type-strain genomes for metagenomic binning, comparative biology and taxonomic classification.</title>
        <authorList>
            <person name="Goeker M."/>
        </authorList>
    </citation>
    <scope>NUCLEOTIDE SEQUENCE [LARGE SCALE GENOMIC DNA]</scope>
    <source>
        <strain evidence="9 10">DSM 12751</strain>
    </source>
</reference>
<dbReference type="SUPFAM" id="SSF81345">
    <property type="entry name" value="ABC transporter involved in vitamin B12 uptake, BtuC"/>
    <property type="match status" value="1"/>
</dbReference>
<dbReference type="EMBL" id="JAUSTY010000003">
    <property type="protein sequence ID" value="MDQ0164973.1"/>
    <property type="molecule type" value="Genomic_DNA"/>
</dbReference>
<evidence type="ECO:0000256" key="2">
    <source>
        <dbReference type="ARBA" id="ARBA00007935"/>
    </source>
</evidence>
<evidence type="ECO:0000256" key="1">
    <source>
        <dbReference type="ARBA" id="ARBA00004651"/>
    </source>
</evidence>
<organism evidence="9 10">
    <name type="scientific">Caldalkalibacillus horti</name>
    <dbReference type="NCBI Taxonomy" id="77523"/>
    <lineage>
        <taxon>Bacteria</taxon>
        <taxon>Bacillati</taxon>
        <taxon>Bacillota</taxon>
        <taxon>Bacilli</taxon>
        <taxon>Bacillales</taxon>
        <taxon>Bacillaceae</taxon>
        <taxon>Caldalkalibacillus</taxon>
    </lineage>
</organism>
<feature type="transmembrane region" description="Helical" evidence="8">
    <location>
        <begin position="157"/>
        <end position="177"/>
    </location>
</feature>
<keyword evidence="6 8" id="KW-1133">Transmembrane helix</keyword>